<name>A0ACC6QGG9_9ACTN</name>
<reference evidence="1" key="1">
    <citation type="submission" date="2024-03" db="EMBL/GenBank/DDBJ databases">
        <title>Novel Streptomyces species of biotechnological and ecological value are a feature of Machair soil.</title>
        <authorList>
            <person name="Prole J.R."/>
            <person name="Goodfellow M."/>
            <person name="Allenby N."/>
            <person name="Ward A.C."/>
        </authorList>
    </citation>
    <scope>NUCLEOTIDE SEQUENCE</scope>
    <source>
        <strain evidence="1">MS1.AVA.4</strain>
    </source>
</reference>
<protein>
    <submittedName>
        <fullName evidence="1">BTAD domain-containing putative transcriptional regulator</fullName>
    </submittedName>
</protein>
<gene>
    <name evidence="1" type="ORF">WKI58_12970</name>
</gene>
<dbReference type="EMBL" id="JBBKAI010000002">
    <property type="protein sequence ID" value="MEJ8657426.1"/>
    <property type="molecule type" value="Genomic_DNA"/>
</dbReference>
<evidence type="ECO:0000313" key="2">
    <source>
        <dbReference type="Proteomes" id="UP001375539"/>
    </source>
</evidence>
<organism evidence="1 2">
    <name type="scientific">Streptomyces pratisoli</name>
    <dbReference type="NCBI Taxonomy" id="3139917"/>
    <lineage>
        <taxon>Bacteria</taxon>
        <taxon>Bacillati</taxon>
        <taxon>Actinomycetota</taxon>
        <taxon>Actinomycetes</taxon>
        <taxon>Kitasatosporales</taxon>
        <taxon>Streptomycetaceae</taxon>
        <taxon>Streptomyces</taxon>
    </lineage>
</organism>
<proteinExistence type="predicted"/>
<keyword evidence="2" id="KW-1185">Reference proteome</keyword>
<evidence type="ECO:0000313" key="1">
    <source>
        <dbReference type="EMBL" id="MEJ8657426.1"/>
    </source>
</evidence>
<sequence length="962" mass="102020">MAAGRQPPPPPPPPSSVRAEVLGPLRLLVDGAPVDVPGTKRRAVLALLALAEGRIVTVDRLLDALWPSEVPESGRQALHNHVSRLRGHLGPAAARLETCHDGYRLALGHDELDAAQARALLATARTTVRLDPAGALRLLQEAHGLWRGPVLADLTDVAPIAAAVEEYAQLRHEVTDALVASAVDAGRAEEVLGLAAASSAADPLREPAVLLDMRARAAAGQAPEALRIGRDYRRRLADETGLDPSPALDELERDIISGGGGRMSARPGESARPATALIGRDAQVASLHRLLAAERLITLVGPGGVGKTRVAQEVARHSGAATVLLLAPVTDPAAIPYALTAALNLKTDQGDVLSACVALLGDTPGLLLIDNCEHLLDGVRDTVDVLLASCPGISVLATSREPLGLPGEYVWRLAPLPLPHPDQDPSQVPSAALFLDRARRVRPGPPPTPAELRTVADIVHRLDGMPLAIELAAGRLSTFSLTDLRDRLDRALDLLGGGSTVADARHRTLRATIDWSYRLLTEDERRLFRQLSVFADGVDLDTAERLAAELGLENDPGSTLARLVDASVLDASFEGATRYRMLDTLRAFGQDRLAAAGEDEAAAERMLRWAVELTSWIATAMTTEREPEADAVLRRELPNLRAAWRLARGRGSLDDASAMIVALYDAITYRDLVEIRAWAEELADDRALAAHPRATAVLGTAAEAAYHRGDYRKADRLARRGLETTTDSVGSGRCLMVLSVADLARGAYGDVVEHALAAAALVGPHRECLGIAALAKAYAGDLDGARTLNDRGLAAAVSPSMLSWGAYVAGEIDSLAGHGEQAERNYVRAIDLARKSGATFLVGVATVGLQSVRASTGRVHEALAGYRDVIDYFARTGNWTHLWTTLRNLAELLRRLGDEEPATLIDAAAGLAPDAPVVNGPRDDGPSSPHPAGVTAPATRAPGRAAVLETARRAIERHLARA</sequence>
<comment type="caution">
    <text evidence="1">The sequence shown here is derived from an EMBL/GenBank/DDBJ whole genome shotgun (WGS) entry which is preliminary data.</text>
</comment>
<dbReference type="Proteomes" id="UP001375539">
    <property type="component" value="Unassembled WGS sequence"/>
</dbReference>
<accession>A0ACC6QGG9</accession>